<dbReference type="InterPro" id="IPR012337">
    <property type="entry name" value="RNaseH-like_sf"/>
</dbReference>
<dbReference type="PANTHER" id="PTHR47723">
    <property type="entry name" value="OS05G0353850 PROTEIN"/>
    <property type="match status" value="1"/>
</dbReference>
<dbReference type="Proteomes" id="UP000619265">
    <property type="component" value="Unassembled WGS sequence"/>
</dbReference>
<accession>A0A833XN13</accession>
<dbReference type="InterPro" id="IPR002156">
    <property type="entry name" value="RNaseH_domain"/>
</dbReference>
<dbReference type="EMBL" id="LIHL02000006">
    <property type="protein sequence ID" value="KAF5468562.1"/>
    <property type="molecule type" value="Genomic_DNA"/>
</dbReference>
<evidence type="ECO:0000313" key="4">
    <source>
        <dbReference type="Proteomes" id="UP000619265"/>
    </source>
</evidence>
<feature type="domain" description="RNase H type-1" evidence="2">
    <location>
        <begin position="8"/>
        <end position="95"/>
    </location>
</feature>
<keyword evidence="1" id="KW-1133">Transmembrane helix</keyword>
<dbReference type="InterPro" id="IPR044730">
    <property type="entry name" value="RNase_H-like_dom_plant"/>
</dbReference>
<dbReference type="SUPFAM" id="SSF53098">
    <property type="entry name" value="Ribonuclease H-like"/>
    <property type="match status" value="1"/>
</dbReference>
<reference evidence="3" key="2">
    <citation type="submission" date="2020-03" db="EMBL/GenBank/DDBJ databases">
        <title>Walnut 2.0.</title>
        <authorList>
            <person name="Marrano A."/>
            <person name="Britton M."/>
            <person name="Zimin A.V."/>
            <person name="Zaini P.A."/>
            <person name="Workman R."/>
            <person name="Puiu D."/>
            <person name="Bianco L."/>
            <person name="Allen B.J."/>
            <person name="Troggio M."/>
            <person name="Leslie C.A."/>
            <person name="Timp W."/>
            <person name="Dendekar A."/>
            <person name="Salzberg S.L."/>
            <person name="Neale D.B."/>
        </authorList>
    </citation>
    <scope>NUCLEOTIDE SEQUENCE</scope>
    <source>
        <tissue evidence="3">Leaves</tissue>
    </source>
</reference>
<dbReference type="PANTHER" id="PTHR47723:SF19">
    <property type="entry name" value="POLYNUCLEOTIDYL TRANSFERASE, RIBONUCLEASE H-LIKE SUPERFAMILY PROTEIN"/>
    <property type="match status" value="1"/>
</dbReference>
<proteinExistence type="predicted"/>
<protein>
    <recommendedName>
        <fullName evidence="2">RNase H type-1 domain-containing protein</fullName>
    </recommendedName>
</protein>
<dbReference type="AlphaFoldDB" id="A0A833XN13"/>
<evidence type="ECO:0000256" key="1">
    <source>
        <dbReference type="SAM" id="Phobius"/>
    </source>
</evidence>
<dbReference type="InterPro" id="IPR053151">
    <property type="entry name" value="RNase_H-like"/>
</dbReference>
<sequence>MAISKKEAAVMGPLEIDLIAILIGLQFYIPIGLLSLCLETDSLFLVQEITSSDISNSIYGNVVTDILQLKSRFQSCSFVHINREANESAQKLARFSRNVIATNVWWDSVPSCVQQVLWTDLHL</sequence>
<dbReference type="GO" id="GO:0004523">
    <property type="term" value="F:RNA-DNA hybrid ribonuclease activity"/>
    <property type="evidence" value="ECO:0007669"/>
    <property type="project" value="InterPro"/>
</dbReference>
<dbReference type="Pfam" id="PF13456">
    <property type="entry name" value="RVT_3"/>
    <property type="match status" value="1"/>
</dbReference>
<comment type="caution">
    <text evidence="3">The sequence shown here is derived from an EMBL/GenBank/DDBJ whole genome shotgun (WGS) entry which is preliminary data.</text>
</comment>
<name>A0A833XN13_JUGRE</name>
<dbReference type="InterPro" id="IPR036397">
    <property type="entry name" value="RNaseH_sf"/>
</dbReference>
<evidence type="ECO:0000313" key="3">
    <source>
        <dbReference type="EMBL" id="KAF5468562.1"/>
    </source>
</evidence>
<dbReference type="GO" id="GO:0003676">
    <property type="term" value="F:nucleic acid binding"/>
    <property type="evidence" value="ECO:0007669"/>
    <property type="project" value="InterPro"/>
</dbReference>
<dbReference type="CDD" id="cd06222">
    <property type="entry name" value="RNase_H_like"/>
    <property type="match status" value="1"/>
</dbReference>
<feature type="transmembrane region" description="Helical" evidence="1">
    <location>
        <begin position="18"/>
        <end position="38"/>
    </location>
</feature>
<reference evidence="3" key="1">
    <citation type="submission" date="2015-10" db="EMBL/GenBank/DDBJ databases">
        <authorList>
            <person name="Martinez-Garcia P.J."/>
            <person name="Crepeau M.W."/>
            <person name="Puiu D."/>
            <person name="Gonzalez-Ibeas D."/>
            <person name="Whalen J."/>
            <person name="Stevens K."/>
            <person name="Paul R."/>
            <person name="Butterfield T."/>
            <person name="Britton M."/>
            <person name="Reagan R."/>
            <person name="Chakraborty S."/>
            <person name="Walawage S.L."/>
            <person name="Vasquez-Gross H.A."/>
            <person name="Cardeno C."/>
            <person name="Famula R."/>
            <person name="Pratt K."/>
            <person name="Kuruganti S."/>
            <person name="Aradhya M.K."/>
            <person name="Leslie C.A."/>
            <person name="Dandekar A.M."/>
            <person name="Salzberg S.L."/>
            <person name="Wegrzyn J.L."/>
            <person name="Langley C.H."/>
            <person name="Neale D.B."/>
        </authorList>
    </citation>
    <scope>NUCLEOTIDE SEQUENCE</scope>
    <source>
        <tissue evidence="3">Leaves</tissue>
    </source>
</reference>
<keyword evidence="1" id="KW-0472">Membrane</keyword>
<organism evidence="3 4">
    <name type="scientific">Juglans regia</name>
    <name type="common">English walnut</name>
    <dbReference type="NCBI Taxonomy" id="51240"/>
    <lineage>
        <taxon>Eukaryota</taxon>
        <taxon>Viridiplantae</taxon>
        <taxon>Streptophyta</taxon>
        <taxon>Embryophyta</taxon>
        <taxon>Tracheophyta</taxon>
        <taxon>Spermatophyta</taxon>
        <taxon>Magnoliopsida</taxon>
        <taxon>eudicotyledons</taxon>
        <taxon>Gunneridae</taxon>
        <taxon>Pentapetalae</taxon>
        <taxon>rosids</taxon>
        <taxon>fabids</taxon>
        <taxon>Fagales</taxon>
        <taxon>Juglandaceae</taxon>
        <taxon>Juglans</taxon>
    </lineage>
</organism>
<evidence type="ECO:0000259" key="2">
    <source>
        <dbReference type="Pfam" id="PF13456"/>
    </source>
</evidence>
<dbReference type="Gene3D" id="3.30.420.10">
    <property type="entry name" value="Ribonuclease H-like superfamily/Ribonuclease H"/>
    <property type="match status" value="1"/>
</dbReference>
<keyword evidence="1" id="KW-0812">Transmembrane</keyword>
<dbReference type="Gramene" id="Jr06_09760_p1">
    <property type="protein sequence ID" value="cds.Jr06_09760_p1"/>
    <property type="gene ID" value="Jr06_09760"/>
</dbReference>
<gene>
    <name evidence="3" type="ORF">F2P56_012705</name>
</gene>